<gene>
    <name evidence="6" type="ORF">F3Y22_tig00110429pilonHSYRG00448</name>
</gene>
<evidence type="ECO:0000256" key="1">
    <source>
        <dbReference type="ARBA" id="ARBA00022860"/>
    </source>
</evidence>
<accession>A0A6A3AML4</accession>
<dbReference type="AlphaFoldDB" id="A0A6A3AML4"/>
<dbReference type="InterPro" id="IPR000048">
    <property type="entry name" value="IQ_motif_EF-hand-BS"/>
</dbReference>
<comment type="similarity">
    <text evidence="2">Belongs to the IQD family.</text>
</comment>
<dbReference type="GO" id="GO:0005516">
    <property type="term" value="F:calmodulin binding"/>
    <property type="evidence" value="ECO:0007669"/>
    <property type="project" value="UniProtKB-KW"/>
</dbReference>
<reference evidence="6" key="1">
    <citation type="submission" date="2019-09" db="EMBL/GenBank/DDBJ databases">
        <title>Draft genome information of white flower Hibiscus syriacus.</title>
        <authorList>
            <person name="Kim Y.-M."/>
        </authorList>
    </citation>
    <scope>NUCLEOTIDE SEQUENCE [LARGE SCALE GENOMIC DNA]</scope>
    <source>
        <strain evidence="6">YM2019G1</strain>
    </source>
</reference>
<evidence type="ECO:0000256" key="3">
    <source>
        <dbReference type="ARBA" id="ARBA00024378"/>
    </source>
</evidence>
<feature type="domain" description="DUF4005" evidence="5">
    <location>
        <begin position="296"/>
        <end position="378"/>
    </location>
</feature>
<dbReference type="SMART" id="SM00015">
    <property type="entry name" value="IQ"/>
    <property type="match status" value="2"/>
</dbReference>
<keyword evidence="7" id="KW-1185">Reference proteome</keyword>
<dbReference type="PANTHER" id="PTHR32295">
    <property type="entry name" value="IQ-DOMAIN 5-RELATED"/>
    <property type="match status" value="1"/>
</dbReference>
<evidence type="ECO:0000259" key="5">
    <source>
        <dbReference type="Pfam" id="PF13178"/>
    </source>
</evidence>
<sequence>MGKIGGNSWLAAVKKAFRSPNKENKENSSRKREENEQEEEEKKRGKRRWIFKKPSQNETIIHHNEAKNITTTTTTSSAKEVTIPEGGEAEQRHAIGTTAAAQAAVATAQAAVPVVQLTQPSVFVTRRHFSAIVIQTALRGHLARRALRALKGLMKLQALVRGHNVRKRTNNTFRRMKQAQNPRLVTPTKPLEESCNVYDWIHPKTLQEIQAIVKNKKEATSKRENDLAHTFSHQIWRTQSEEEEGKTKGVDRWRPTRKQWDSRAGLVHFALPPVSPLAQSHHQNQSLSKCTQLTSKKSQPPPAHAPNSEPPAIHGIPNYMAATVSAKARFRSQSAPKQRQSAKEKVRCVKERLSFPVPDQCGVKGCNDHVHDYNSEHKPSLSSCYAHSLGEEIFPPSTNDVKKWLR</sequence>
<evidence type="ECO:0000256" key="4">
    <source>
        <dbReference type="SAM" id="MobiDB-lite"/>
    </source>
</evidence>
<dbReference type="CDD" id="cd23767">
    <property type="entry name" value="IQCD"/>
    <property type="match status" value="1"/>
</dbReference>
<comment type="subunit">
    <text evidence="3">Binds to multiple calmodulin (CaM) in the presence of Ca(2+) and CaM-like proteins.</text>
</comment>
<feature type="compositionally biased region" description="Polar residues" evidence="4">
    <location>
        <begin position="277"/>
        <end position="298"/>
    </location>
</feature>
<dbReference type="Proteomes" id="UP000436088">
    <property type="component" value="Unassembled WGS sequence"/>
</dbReference>
<evidence type="ECO:0000313" key="6">
    <source>
        <dbReference type="EMBL" id="KAE8705268.1"/>
    </source>
</evidence>
<proteinExistence type="inferred from homology"/>
<keyword evidence="1" id="KW-0112">Calmodulin-binding</keyword>
<protein>
    <recommendedName>
        <fullName evidence="5">DUF4005 domain-containing protein</fullName>
    </recommendedName>
</protein>
<feature type="region of interest" description="Disordered" evidence="4">
    <location>
        <begin position="277"/>
        <end position="315"/>
    </location>
</feature>
<feature type="compositionally biased region" description="Basic and acidic residues" evidence="4">
    <location>
        <begin position="20"/>
        <end position="34"/>
    </location>
</feature>
<dbReference type="Gene3D" id="1.20.5.190">
    <property type="match status" value="1"/>
</dbReference>
<feature type="region of interest" description="Disordered" evidence="4">
    <location>
        <begin position="1"/>
        <end position="47"/>
    </location>
</feature>
<dbReference type="Pfam" id="PF00612">
    <property type="entry name" value="IQ"/>
    <property type="match status" value="2"/>
</dbReference>
<dbReference type="InterPro" id="IPR025064">
    <property type="entry name" value="DUF4005"/>
</dbReference>
<dbReference type="Pfam" id="PF13178">
    <property type="entry name" value="DUF4005"/>
    <property type="match status" value="1"/>
</dbReference>
<dbReference type="PROSITE" id="PS50096">
    <property type="entry name" value="IQ"/>
    <property type="match status" value="2"/>
</dbReference>
<dbReference type="PANTHER" id="PTHR32295:SF121">
    <property type="entry name" value="DUF4005 DOMAIN-CONTAINING PROTEIN"/>
    <property type="match status" value="1"/>
</dbReference>
<dbReference type="EMBL" id="VEPZ02000982">
    <property type="protein sequence ID" value="KAE8705268.1"/>
    <property type="molecule type" value="Genomic_DNA"/>
</dbReference>
<evidence type="ECO:0000256" key="2">
    <source>
        <dbReference type="ARBA" id="ARBA00024341"/>
    </source>
</evidence>
<name>A0A6A3AML4_HIBSY</name>
<evidence type="ECO:0000313" key="7">
    <source>
        <dbReference type="Proteomes" id="UP000436088"/>
    </source>
</evidence>
<comment type="caution">
    <text evidence="6">The sequence shown here is derived from an EMBL/GenBank/DDBJ whole genome shotgun (WGS) entry which is preliminary data.</text>
</comment>
<organism evidence="6 7">
    <name type="scientific">Hibiscus syriacus</name>
    <name type="common">Rose of Sharon</name>
    <dbReference type="NCBI Taxonomy" id="106335"/>
    <lineage>
        <taxon>Eukaryota</taxon>
        <taxon>Viridiplantae</taxon>
        <taxon>Streptophyta</taxon>
        <taxon>Embryophyta</taxon>
        <taxon>Tracheophyta</taxon>
        <taxon>Spermatophyta</taxon>
        <taxon>Magnoliopsida</taxon>
        <taxon>eudicotyledons</taxon>
        <taxon>Gunneridae</taxon>
        <taxon>Pentapetalae</taxon>
        <taxon>rosids</taxon>
        <taxon>malvids</taxon>
        <taxon>Malvales</taxon>
        <taxon>Malvaceae</taxon>
        <taxon>Malvoideae</taxon>
        <taxon>Hibiscus</taxon>
    </lineage>
</organism>